<comment type="caution">
    <text evidence="3">The sequence shown here is derived from an EMBL/GenBank/DDBJ whole genome shotgun (WGS) entry which is preliminary data.</text>
</comment>
<dbReference type="InterPro" id="IPR001509">
    <property type="entry name" value="Epimerase_deHydtase"/>
</dbReference>
<accession>A0A0G1M5G1</accession>
<evidence type="ECO:0000256" key="1">
    <source>
        <dbReference type="ARBA" id="ARBA00007637"/>
    </source>
</evidence>
<dbReference type="InterPro" id="IPR036291">
    <property type="entry name" value="NAD(P)-bd_dom_sf"/>
</dbReference>
<dbReference type="PANTHER" id="PTHR43000">
    <property type="entry name" value="DTDP-D-GLUCOSE 4,6-DEHYDRATASE-RELATED"/>
    <property type="match status" value="1"/>
</dbReference>
<dbReference type="Proteomes" id="UP000034264">
    <property type="component" value="Unassembled WGS sequence"/>
</dbReference>
<evidence type="ECO:0000259" key="2">
    <source>
        <dbReference type="Pfam" id="PF01370"/>
    </source>
</evidence>
<dbReference type="Gene3D" id="3.40.50.720">
    <property type="entry name" value="NAD(P)-binding Rossmann-like Domain"/>
    <property type="match status" value="1"/>
</dbReference>
<evidence type="ECO:0000313" key="4">
    <source>
        <dbReference type="Proteomes" id="UP000034264"/>
    </source>
</evidence>
<name>A0A0G1M5G1_9BACT</name>
<organism evidence="3 4">
    <name type="scientific">Candidatus Amesbacteria bacterium GW2011_GWC2_45_19</name>
    <dbReference type="NCBI Taxonomy" id="1618366"/>
    <lineage>
        <taxon>Bacteria</taxon>
        <taxon>Candidatus Amesiibacteriota</taxon>
    </lineage>
</organism>
<sequence>MKVLVTGGCGFAGSHVCEYYKKQGAKVVAYDNLTKFELRRTGYSTEKARFHNVEFLKKLKVEIVREDIRDRQTLENYAKKADFIIHTAAQPAMTISWEDPELDFTTNVVGTFNILEIARKYKIPTVSCATIHIYGNKINDEVKEGKTRYIRRPAEIDESHRLVEGLLTPLHASKHTLDLYTQTYIDTYKLPLASFRLTGLYGSRQFGGEDHGWVANFAIRSVMDYPLTIFGTGKQVRDILHISDLVRAFDAFYKKQKAGVYNIGGGTKTILSLIECIHLIEKILGKKSEISYQPSRMGDLVYFVCDITKAKKNLGWSAKVSPEKGVRELVNWVQQNKNLFEIKDAK</sequence>
<feature type="domain" description="NAD-dependent epimerase/dehydratase" evidence="2">
    <location>
        <begin position="3"/>
        <end position="264"/>
    </location>
</feature>
<evidence type="ECO:0000313" key="3">
    <source>
        <dbReference type="EMBL" id="KKU03509.1"/>
    </source>
</evidence>
<dbReference type="PATRIC" id="fig|1618366.3.peg.142"/>
<dbReference type="EMBL" id="LCKS01000001">
    <property type="protein sequence ID" value="KKU03509.1"/>
    <property type="molecule type" value="Genomic_DNA"/>
</dbReference>
<proteinExistence type="inferred from homology"/>
<protein>
    <submittedName>
        <fullName evidence="3">NAD-dependent epimerase/dehydratase</fullName>
    </submittedName>
</protein>
<dbReference type="AlphaFoldDB" id="A0A0G1M5G1"/>
<reference evidence="3 4" key="1">
    <citation type="journal article" date="2015" name="Nature">
        <title>rRNA introns, odd ribosomes, and small enigmatic genomes across a large radiation of phyla.</title>
        <authorList>
            <person name="Brown C.T."/>
            <person name="Hug L.A."/>
            <person name="Thomas B.C."/>
            <person name="Sharon I."/>
            <person name="Castelle C.J."/>
            <person name="Singh A."/>
            <person name="Wilkins M.J."/>
            <person name="Williams K.H."/>
            <person name="Banfield J.F."/>
        </authorList>
    </citation>
    <scope>NUCLEOTIDE SEQUENCE [LARGE SCALE GENOMIC DNA]</scope>
</reference>
<comment type="similarity">
    <text evidence="1">Belongs to the NAD(P)-dependent epimerase/dehydratase family.</text>
</comment>
<dbReference type="Pfam" id="PF01370">
    <property type="entry name" value="Epimerase"/>
    <property type="match status" value="1"/>
</dbReference>
<gene>
    <name evidence="3" type="ORF">UX05_C0001G0138</name>
</gene>
<dbReference type="SUPFAM" id="SSF51735">
    <property type="entry name" value="NAD(P)-binding Rossmann-fold domains"/>
    <property type="match status" value="1"/>
</dbReference>